<dbReference type="CDD" id="cd05256">
    <property type="entry name" value="UDP_AE_SDR_e"/>
    <property type="match status" value="1"/>
</dbReference>
<dbReference type="STRING" id="633813.SAMN04488087_1123"/>
<protein>
    <submittedName>
        <fullName evidence="3">UDP-glucose 4-epimerase</fullName>
    </submittedName>
</protein>
<dbReference type="EMBL" id="FRAU01000003">
    <property type="protein sequence ID" value="SHK45072.1"/>
    <property type="molecule type" value="Genomic_DNA"/>
</dbReference>
<dbReference type="Gene3D" id="3.40.50.720">
    <property type="entry name" value="NAD(P)-binding Rossmann-like Domain"/>
    <property type="match status" value="1"/>
</dbReference>
<dbReference type="Gene3D" id="3.90.25.10">
    <property type="entry name" value="UDP-galactose 4-epimerase, domain 1"/>
    <property type="match status" value="1"/>
</dbReference>
<dbReference type="OrthoDB" id="9801785at2"/>
<dbReference type="PANTHER" id="PTHR43000">
    <property type="entry name" value="DTDP-D-GLUCOSE 4,6-DEHYDRATASE-RELATED"/>
    <property type="match status" value="1"/>
</dbReference>
<dbReference type="SUPFAM" id="SSF51735">
    <property type="entry name" value="NAD(P)-binding Rossmann-fold domains"/>
    <property type="match status" value="1"/>
</dbReference>
<dbReference type="InterPro" id="IPR001509">
    <property type="entry name" value="Epimerase_deHydtase"/>
</dbReference>
<reference evidence="4" key="1">
    <citation type="submission" date="2016-11" db="EMBL/GenBank/DDBJ databases">
        <authorList>
            <person name="Varghese N."/>
            <person name="Submissions S."/>
        </authorList>
    </citation>
    <scope>NUCLEOTIDE SEQUENCE [LARGE SCALE GENOMIC DNA]</scope>
    <source>
        <strain evidence="4">DSM 22212</strain>
    </source>
</reference>
<evidence type="ECO:0000259" key="2">
    <source>
        <dbReference type="Pfam" id="PF01370"/>
    </source>
</evidence>
<comment type="similarity">
    <text evidence="1">Belongs to the NAD(P)-dependent epimerase/dehydratase family.</text>
</comment>
<feature type="domain" description="NAD-dependent epimerase/dehydratase" evidence="2">
    <location>
        <begin position="4"/>
        <end position="236"/>
    </location>
</feature>
<keyword evidence="4" id="KW-1185">Reference proteome</keyword>
<evidence type="ECO:0000256" key="1">
    <source>
        <dbReference type="ARBA" id="ARBA00007637"/>
    </source>
</evidence>
<sequence length="310" mass="34363">MQKALVTGGAGFIGSHVADALLDAGYEVHILDDFSSGREENVPRGAIVHRMDVRDAAVTELFARERFAILIHHAAQMDVRRSVADPKFDADVNVMGLLNLMEAGRRYGLQKVIFASTGGAIYGEPDYVPQDETHPVRPLSPYGITKLASEKYLYFYQQQYGIPYVALRYANVYGPRQNPHGEAGVVAIFTQRMLEGKQPVIYGSGEQTRDFVYVGDVVAANLAALRYEGSGVFNIGTGIETSVNQLFRMLRDLINPDVPEVHGEAKPGEQQRSVLGYERACRELGWKPSVSLQEGLQRTVAWFRAQVRVT</sequence>
<organism evidence="3 4">
    <name type="scientific">Rhodothermus profundi</name>
    <dbReference type="NCBI Taxonomy" id="633813"/>
    <lineage>
        <taxon>Bacteria</taxon>
        <taxon>Pseudomonadati</taxon>
        <taxon>Rhodothermota</taxon>
        <taxon>Rhodothermia</taxon>
        <taxon>Rhodothermales</taxon>
        <taxon>Rhodothermaceae</taxon>
        <taxon>Rhodothermus</taxon>
    </lineage>
</organism>
<dbReference type="AlphaFoldDB" id="A0A1M6SK14"/>
<name>A0A1M6SK14_9BACT</name>
<dbReference type="RefSeq" id="WP_072714988.1">
    <property type="nucleotide sequence ID" value="NZ_FRAU01000003.1"/>
</dbReference>
<dbReference type="Pfam" id="PF01370">
    <property type="entry name" value="Epimerase"/>
    <property type="match status" value="1"/>
</dbReference>
<gene>
    <name evidence="3" type="ORF">SAMN04488087_1123</name>
</gene>
<evidence type="ECO:0000313" key="4">
    <source>
        <dbReference type="Proteomes" id="UP000185812"/>
    </source>
</evidence>
<dbReference type="InterPro" id="IPR036291">
    <property type="entry name" value="NAD(P)-bd_dom_sf"/>
</dbReference>
<proteinExistence type="inferred from homology"/>
<evidence type="ECO:0000313" key="3">
    <source>
        <dbReference type="EMBL" id="SHK45072.1"/>
    </source>
</evidence>
<accession>A0A1M6SK14</accession>
<dbReference type="Proteomes" id="UP000185812">
    <property type="component" value="Unassembled WGS sequence"/>
</dbReference>